<name>A0AAD3SKP0_NEPGR</name>
<organism evidence="4 5">
    <name type="scientific">Nepenthes gracilis</name>
    <name type="common">Slender pitcher plant</name>
    <dbReference type="NCBI Taxonomy" id="150966"/>
    <lineage>
        <taxon>Eukaryota</taxon>
        <taxon>Viridiplantae</taxon>
        <taxon>Streptophyta</taxon>
        <taxon>Embryophyta</taxon>
        <taxon>Tracheophyta</taxon>
        <taxon>Spermatophyta</taxon>
        <taxon>Magnoliopsida</taxon>
        <taxon>eudicotyledons</taxon>
        <taxon>Gunneridae</taxon>
        <taxon>Pentapetalae</taxon>
        <taxon>Caryophyllales</taxon>
        <taxon>Nepenthaceae</taxon>
        <taxon>Nepenthes</taxon>
    </lineage>
</organism>
<accession>A0AAD3SKP0</accession>
<dbReference type="GO" id="GO:0006950">
    <property type="term" value="P:response to stress"/>
    <property type="evidence" value="ECO:0007669"/>
    <property type="project" value="UniProtKB-ARBA"/>
</dbReference>
<dbReference type="EMBL" id="BSYO01000012">
    <property type="protein sequence ID" value="GMH13400.1"/>
    <property type="molecule type" value="Genomic_DNA"/>
</dbReference>
<evidence type="ECO:0000256" key="1">
    <source>
        <dbReference type="ARBA" id="ARBA00004123"/>
    </source>
</evidence>
<evidence type="ECO:0000313" key="5">
    <source>
        <dbReference type="Proteomes" id="UP001279734"/>
    </source>
</evidence>
<evidence type="ECO:0000313" key="4">
    <source>
        <dbReference type="EMBL" id="GMH13400.1"/>
    </source>
</evidence>
<dbReference type="AlphaFoldDB" id="A0AAD3SKP0"/>
<keyword evidence="5" id="KW-1185">Reference proteome</keyword>
<evidence type="ECO:0000256" key="2">
    <source>
        <dbReference type="ARBA" id="ARBA00023242"/>
    </source>
</evidence>
<dbReference type="InterPro" id="IPR051992">
    <property type="entry name" value="OxStress_Response_Reg"/>
</dbReference>
<feature type="region of interest" description="Disordered" evidence="3">
    <location>
        <begin position="1"/>
        <end position="99"/>
    </location>
</feature>
<proteinExistence type="predicted"/>
<dbReference type="PANTHER" id="PTHR33172">
    <property type="entry name" value="OS08G0516900 PROTEIN"/>
    <property type="match status" value="1"/>
</dbReference>
<feature type="region of interest" description="Disordered" evidence="3">
    <location>
        <begin position="155"/>
        <end position="208"/>
    </location>
</feature>
<protein>
    <submittedName>
        <fullName evidence="4">Uncharacterized protein</fullName>
    </submittedName>
</protein>
<dbReference type="GO" id="GO:0005634">
    <property type="term" value="C:nucleus"/>
    <property type="evidence" value="ECO:0007669"/>
    <property type="project" value="UniProtKB-SubCell"/>
</dbReference>
<feature type="compositionally biased region" description="Low complexity" evidence="3">
    <location>
        <begin position="56"/>
        <end position="68"/>
    </location>
</feature>
<feature type="compositionally biased region" description="Basic and acidic residues" evidence="3">
    <location>
        <begin position="24"/>
        <end position="36"/>
    </location>
</feature>
<comment type="caution">
    <text evidence="4">The sequence shown here is derived from an EMBL/GenBank/DDBJ whole genome shotgun (WGS) entry which is preliminary data.</text>
</comment>
<evidence type="ECO:0000256" key="3">
    <source>
        <dbReference type="SAM" id="MobiDB-lite"/>
    </source>
</evidence>
<keyword evidence="2" id="KW-0539">Nucleus</keyword>
<comment type="subcellular location">
    <subcellularLocation>
        <location evidence="1">Nucleus</location>
    </subcellularLocation>
</comment>
<sequence length="208" mass="22693">MDPIGDLEACSRDPDNLPALVADDQNRDAKREEGEFRFAAAPDQRNGFVVREGASEEISSESSSIGVPDDSEDDIDGGGSGGGDEDEVQSALSMGSLEDSLPIKRRGLSNYYAGRSKSFGNLAEVKSIKDIEKAENPFNKRRRTLIACKLSWSDKKKKNKSHFYGHSNPISMPLFPLSEGSDDDETSRSTESLGQRGRVFPGSSRLNE</sequence>
<gene>
    <name evidence="4" type="ORF">Nepgr_015241</name>
</gene>
<reference evidence="4" key="1">
    <citation type="submission" date="2023-05" db="EMBL/GenBank/DDBJ databases">
        <title>Nepenthes gracilis genome sequencing.</title>
        <authorList>
            <person name="Fukushima K."/>
        </authorList>
    </citation>
    <scope>NUCLEOTIDE SEQUENCE</scope>
    <source>
        <strain evidence="4">SING2019-196</strain>
    </source>
</reference>
<dbReference type="PANTHER" id="PTHR33172:SF91">
    <property type="entry name" value="PROTEIN OXIDATIVE STRESS 3 LIKE 5"/>
    <property type="match status" value="1"/>
</dbReference>
<dbReference type="Proteomes" id="UP001279734">
    <property type="component" value="Unassembled WGS sequence"/>
</dbReference>